<evidence type="ECO:0000313" key="2">
    <source>
        <dbReference type="Proteomes" id="UP001348369"/>
    </source>
</evidence>
<accession>A0ACD4ZX64</accession>
<sequence length="85" mass="8961">MTVTLTGHAQVVGVVARPDDAEITFYGARRCWRDAGATVTVVIATHGTNGVSRRDSATDARLNRPPSGESVNIAMVLSPVCAIPR</sequence>
<keyword evidence="2" id="KW-1185">Reference proteome</keyword>
<evidence type="ECO:0000313" key="1">
    <source>
        <dbReference type="EMBL" id="WSC02794.1"/>
    </source>
</evidence>
<gene>
    <name evidence="1" type="ORF">OG835_41340</name>
</gene>
<proteinExistence type="predicted"/>
<protein>
    <submittedName>
        <fullName evidence="1">Uncharacterized protein</fullName>
    </submittedName>
</protein>
<dbReference type="Proteomes" id="UP001348369">
    <property type="component" value="Chromosome"/>
</dbReference>
<dbReference type="EMBL" id="CP109109">
    <property type="protein sequence ID" value="WSC02794.1"/>
    <property type="molecule type" value="Genomic_DNA"/>
</dbReference>
<name>A0ACD4ZX64_9ACTN</name>
<organism evidence="1 2">
    <name type="scientific">Streptomyces scopuliridis</name>
    <dbReference type="NCBI Taxonomy" id="452529"/>
    <lineage>
        <taxon>Bacteria</taxon>
        <taxon>Bacillati</taxon>
        <taxon>Actinomycetota</taxon>
        <taxon>Actinomycetes</taxon>
        <taxon>Kitasatosporales</taxon>
        <taxon>Streptomycetaceae</taxon>
        <taxon>Streptomyces</taxon>
    </lineage>
</organism>
<reference evidence="1" key="1">
    <citation type="submission" date="2022-10" db="EMBL/GenBank/DDBJ databases">
        <title>The complete genomes of actinobacterial strains from the NBC collection.</title>
        <authorList>
            <person name="Joergensen T.S."/>
            <person name="Alvarez Arevalo M."/>
            <person name="Sterndorff E.B."/>
            <person name="Faurdal D."/>
            <person name="Vuksanovic O."/>
            <person name="Mourched A.-S."/>
            <person name="Charusanti P."/>
            <person name="Shaw S."/>
            <person name="Blin K."/>
            <person name="Weber T."/>
        </authorList>
    </citation>
    <scope>NUCLEOTIDE SEQUENCE</scope>
    <source>
        <strain evidence="1">NBC 01771</strain>
    </source>
</reference>